<keyword evidence="4 9" id="KW-0547">Nucleotide-binding</keyword>
<feature type="binding site" evidence="9">
    <location>
        <begin position="126"/>
        <end position="132"/>
    </location>
    <ligand>
        <name>ATP</name>
        <dbReference type="ChEBI" id="CHEBI:30616"/>
    </ligand>
</feature>
<evidence type="ECO:0000256" key="3">
    <source>
        <dbReference type="ARBA" id="ARBA00022695"/>
    </source>
</evidence>
<dbReference type="CDD" id="cd02163">
    <property type="entry name" value="PPAT"/>
    <property type="match status" value="1"/>
</dbReference>
<dbReference type="PRINTS" id="PR01020">
    <property type="entry name" value="LPSBIOSNTHSS"/>
</dbReference>
<dbReference type="InterPro" id="IPR001478">
    <property type="entry name" value="PDZ"/>
</dbReference>
<comment type="pathway">
    <text evidence="9">Cofactor biosynthesis; coenzyme A biosynthesis; CoA from (R)-pantothenate: step 4/5.</text>
</comment>
<accession>A0A7G1IRA3</accession>
<feature type="binding site" evidence="9">
    <location>
        <position position="90"/>
    </location>
    <ligand>
        <name>substrate</name>
    </ligand>
</feature>
<keyword evidence="11" id="KW-0472">Membrane</keyword>
<evidence type="ECO:0000256" key="5">
    <source>
        <dbReference type="ARBA" id="ARBA00022840"/>
    </source>
</evidence>
<protein>
    <recommendedName>
        <fullName evidence="9">Phosphopantetheine adenylyltransferase</fullName>
        <ecNumber evidence="9">2.7.7.3</ecNumber>
    </recommendedName>
    <alternativeName>
        <fullName evidence="9">Dephospho-CoA pyrophosphorylase</fullName>
    </alternativeName>
    <alternativeName>
        <fullName evidence="9">Pantetheine-phosphate adenylyltransferase</fullName>
        <shortName evidence="9">PPAT</shortName>
    </alternativeName>
</protein>
<feature type="transmembrane region" description="Helical" evidence="11">
    <location>
        <begin position="166"/>
        <end position="187"/>
    </location>
</feature>
<dbReference type="NCBIfam" id="NF041438">
    <property type="entry name" value="SepM_fam_S16"/>
    <property type="match status" value="1"/>
</dbReference>
<evidence type="ECO:0000256" key="2">
    <source>
        <dbReference type="ARBA" id="ARBA00022679"/>
    </source>
</evidence>
<keyword evidence="7 9" id="KW-0173">Coenzyme A biosynthesis</keyword>
<dbReference type="AlphaFoldDB" id="A0A7G1IRA3"/>
<keyword evidence="3 9" id="KW-0548">Nucleotidyltransferase</keyword>
<dbReference type="GO" id="GO:0015937">
    <property type="term" value="P:coenzyme A biosynthetic process"/>
    <property type="evidence" value="ECO:0007669"/>
    <property type="project" value="UniProtKB-UniRule"/>
</dbReference>
<dbReference type="InterPro" id="IPR014721">
    <property type="entry name" value="Ribsml_uS5_D2-typ_fold_subgr"/>
</dbReference>
<feature type="binding site" evidence="9">
    <location>
        <position position="76"/>
    </location>
    <ligand>
        <name>substrate</name>
    </ligand>
</feature>
<feature type="active site" evidence="10">
    <location>
        <position position="390"/>
    </location>
</feature>
<dbReference type="Gene3D" id="3.40.50.620">
    <property type="entry name" value="HUPs"/>
    <property type="match status" value="1"/>
</dbReference>
<feature type="domain" description="Lon proteolytic" evidence="12">
    <location>
        <begin position="386"/>
        <end position="501"/>
    </location>
</feature>
<feature type="binding site" evidence="9">
    <location>
        <begin position="11"/>
        <end position="12"/>
    </location>
    <ligand>
        <name>ATP</name>
        <dbReference type="ChEBI" id="CHEBI:30616"/>
    </ligand>
</feature>
<sequence>MSDKIGLFTGSFDPMTNGHLDIIERASKLFDKLYVGIFFNPHKQGFLPIENRKRGLETALKHLENVEVVSSHDELVVDVAKSLGATCLVRGLRNASDLQYEASFDYYNHQLSPNIETIYLHSRPEHLYLSSSGVRELLKFGQDVACYVPESILEEIRNEKKIRWPLYVIAALIVTFLAFVVPLPYYIEVPGGSEDIRQVLKVNDTEDKEAGAYQFVTVGVQHATLAHMIYAWLTPFTDIRSAQETTGGSSDVEFMRINQFYMQTSQNMAKYQGLKTAGKDIELKYLGVYVLTVTDNSTFKGILNISDTVTAVNDKTFDSSKDLIDYVNSQKLGDSVKVTYEEDGQTKSAEGKIITLENGKNGIGIGLIDRTEVTSDVPIRFSTAGIGGPSAGLMFSLAIYTQIADPGLRNGRIVAGTGTIDRDGNVGDIGGIDKKVVASAREGAAIFFAPDNPVSEEEQKAHPDAKNNYQTALEAAKTIKTDMKIVPVKTLQDAIDYLKNNP</sequence>
<evidence type="ECO:0000256" key="4">
    <source>
        <dbReference type="ARBA" id="ARBA00022741"/>
    </source>
</evidence>
<organism evidence="13 14">
    <name type="scientific">Streptococcus mitis</name>
    <dbReference type="NCBI Taxonomy" id="28037"/>
    <lineage>
        <taxon>Bacteria</taxon>
        <taxon>Bacillati</taxon>
        <taxon>Bacillota</taxon>
        <taxon>Bacilli</taxon>
        <taxon>Lactobacillales</taxon>
        <taxon>Streptococcaceae</taxon>
        <taxon>Streptococcus</taxon>
        <taxon>Streptococcus mitis group</taxon>
    </lineage>
</organism>
<dbReference type="SUPFAM" id="SSF50156">
    <property type="entry name" value="PDZ domain-like"/>
    <property type="match status" value="1"/>
</dbReference>
<dbReference type="SUPFAM" id="SSF54211">
    <property type="entry name" value="Ribosomal protein S5 domain 2-like"/>
    <property type="match status" value="1"/>
</dbReference>
<evidence type="ECO:0000256" key="11">
    <source>
        <dbReference type="SAM" id="Phobius"/>
    </source>
</evidence>
<comment type="subcellular location">
    <subcellularLocation>
        <location evidence="9">Cytoplasm</location>
    </subcellularLocation>
</comment>
<keyword evidence="10" id="KW-0378">Hydrolase</keyword>
<dbReference type="InterPro" id="IPR014729">
    <property type="entry name" value="Rossmann-like_a/b/a_fold"/>
</dbReference>
<evidence type="ECO:0000256" key="9">
    <source>
        <dbReference type="HAMAP-Rule" id="MF_00151"/>
    </source>
</evidence>
<comment type="subunit">
    <text evidence="9">Homohexamer.</text>
</comment>
<dbReference type="PANTHER" id="PTHR21342:SF1">
    <property type="entry name" value="PHOSPHOPANTETHEINE ADENYLYLTRANSFERASE"/>
    <property type="match status" value="1"/>
</dbReference>
<dbReference type="UniPathway" id="UPA00241">
    <property type="reaction ID" value="UER00355"/>
</dbReference>
<keyword evidence="6 9" id="KW-0460">Magnesium</keyword>
<dbReference type="Pfam" id="PF05362">
    <property type="entry name" value="Lon_C"/>
    <property type="match status" value="1"/>
</dbReference>
<dbReference type="Gene3D" id="3.30.230.10">
    <property type="match status" value="1"/>
</dbReference>
<dbReference type="Proteomes" id="UP000516106">
    <property type="component" value="Chromosome"/>
</dbReference>
<keyword evidence="5 9" id="KW-0067">ATP-binding</keyword>
<proteinExistence type="inferred from homology"/>
<gene>
    <name evidence="9" type="primary">coaD</name>
    <name evidence="13" type="ORF">SMNM65_04110</name>
</gene>
<dbReference type="NCBIfam" id="TIGR01510">
    <property type="entry name" value="coaD_prev_kdtB"/>
    <property type="match status" value="1"/>
</dbReference>
<comment type="cofactor">
    <cofactor evidence="9">
        <name>Mg(2+)</name>
        <dbReference type="ChEBI" id="CHEBI:18420"/>
    </cofactor>
</comment>
<feature type="binding site" evidence="9">
    <location>
        <begin position="91"/>
        <end position="93"/>
    </location>
    <ligand>
        <name>ATP</name>
        <dbReference type="ChEBI" id="CHEBI:30616"/>
    </ligand>
</feature>
<evidence type="ECO:0000256" key="1">
    <source>
        <dbReference type="ARBA" id="ARBA00022490"/>
    </source>
</evidence>
<dbReference type="PROSITE" id="PS51786">
    <property type="entry name" value="LON_PROTEOLYTIC"/>
    <property type="match status" value="1"/>
</dbReference>
<feature type="binding site" evidence="9">
    <location>
        <position position="101"/>
    </location>
    <ligand>
        <name>ATP</name>
        <dbReference type="ChEBI" id="CHEBI:30616"/>
    </ligand>
</feature>
<feature type="site" description="Transition state stabilizer" evidence="9">
    <location>
        <position position="19"/>
    </location>
</feature>
<dbReference type="PANTHER" id="PTHR21342">
    <property type="entry name" value="PHOSPHOPANTETHEINE ADENYLYLTRANSFERASE"/>
    <property type="match status" value="1"/>
</dbReference>
<dbReference type="GO" id="GO:0004252">
    <property type="term" value="F:serine-type endopeptidase activity"/>
    <property type="evidence" value="ECO:0007669"/>
    <property type="project" value="UniProtKB-UniRule"/>
</dbReference>
<dbReference type="GO" id="GO:0006508">
    <property type="term" value="P:proteolysis"/>
    <property type="evidence" value="ECO:0007669"/>
    <property type="project" value="UniProtKB-KW"/>
</dbReference>
<evidence type="ECO:0000256" key="10">
    <source>
        <dbReference type="PROSITE-ProRule" id="PRU01122"/>
    </source>
</evidence>
<dbReference type="InterPro" id="IPR001980">
    <property type="entry name" value="PPAT"/>
</dbReference>
<dbReference type="Pfam" id="PF01467">
    <property type="entry name" value="CTP_transf_like"/>
    <property type="match status" value="1"/>
</dbReference>
<reference evidence="14" key="1">
    <citation type="submission" date="2020-08" db="EMBL/GenBank/DDBJ databases">
        <title>Complete genome sequence of Streptococcus mitis strain Nm-65.</title>
        <authorList>
            <person name="Tabata A."/>
            <person name="Ohkuni H."/>
            <person name="Nagamune H."/>
        </authorList>
    </citation>
    <scope>NUCLEOTIDE SEQUENCE [LARGE SCALE GENOMIC DNA]</scope>
    <source>
        <strain evidence="14">Nm-65</strain>
    </source>
</reference>
<evidence type="ECO:0000256" key="6">
    <source>
        <dbReference type="ARBA" id="ARBA00022842"/>
    </source>
</evidence>
<dbReference type="InterPro" id="IPR036034">
    <property type="entry name" value="PDZ_sf"/>
</dbReference>
<dbReference type="SUPFAM" id="SSF52374">
    <property type="entry name" value="Nucleotidylyl transferase"/>
    <property type="match status" value="1"/>
</dbReference>
<dbReference type="InterPro" id="IPR039381">
    <property type="entry name" value="La_PDZ"/>
</dbReference>
<dbReference type="EC" id="2.7.7.3" evidence="9"/>
<dbReference type="EMBL" id="AP023349">
    <property type="protein sequence ID" value="BCJ09979.1"/>
    <property type="molecule type" value="Genomic_DNA"/>
</dbReference>
<dbReference type="GO" id="GO:0004595">
    <property type="term" value="F:pantetheine-phosphate adenylyltransferase activity"/>
    <property type="evidence" value="ECO:0007669"/>
    <property type="project" value="UniProtKB-UniRule"/>
</dbReference>
<dbReference type="NCBIfam" id="TIGR00125">
    <property type="entry name" value="cyt_tran_rel"/>
    <property type="match status" value="1"/>
</dbReference>
<feature type="binding site" evidence="9">
    <location>
        <position position="19"/>
    </location>
    <ligand>
        <name>ATP</name>
        <dbReference type="ChEBI" id="CHEBI:30616"/>
    </ligand>
</feature>
<keyword evidence="11" id="KW-1133">Transmembrane helix</keyword>
<keyword evidence="2 9" id="KW-0808">Transferase</keyword>
<keyword evidence="10" id="KW-0720">Serine protease</keyword>
<dbReference type="InterPro" id="IPR020568">
    <property type="entry name" value="Ribosomal_Su5_D2-typ_SF"/>
</dbReference>
<evidence type="ECO:0000256" key="7">
    <source>
        <dbReference type="ARBA" id="ARBA00022993"/>
    </source>
</evidence>
<dbReference type="GO" id="GO:0004176">
    <property type="term" value="F:ATP-dependent peptidase activity"/>
    <property type="evidence" value="ECO:0007669"/>
    <property type="project" value="UniProtKB-UniRule"/>
</dbReference>
<comment type="catalytic activity">
    <reaction evidence="8 9">
        <text>(R)-4'-phosphopantetheine + ATP + H(+) = 3'-dephospho-CoA + diphosphate</text>
        <dbReference type="Rhea" id="RHEA:19801"/>
        <dbReference type="ChEBI" id="CHEBI:15378"/>
        <dbReference type="ChEBI" id="CHEBI:30616"/>
        <dbReference type="ChEBI" id="CHEBI:33019"/>
        <dbReference type="ChEBI" id="CHEBI:57328"/>
        <dbReference type="ChEBI" id="CHEBI:61723"/>
        <dbReference type="EC" id="2.7.7.3"/>
    </reaction>
</comment>
<comment type="function">
    <text evidence="9">Reversibly transfers an adenylyl group from ATP to 4'-phosphopantetheine, yielding dephospho-CoA (dPCoA) and pyrophosphate.</text>
</comment>
<keyword evidence="1 9" id="KW-0963">Cytoplasm</keyword>
<feature type="active site" evidence="10">
    <location>
        <position position="435"/>
    </location>
</feature>
<dbReference type="GO" id="GO:0005737">
    <property type="term" value="C:cytoplasm"/>
    <property type="evidence" value="ECO:0007669"/>
    <property type="project" value="UniProtKB-SubCell"/>
</dbReference>
<comment type="catalytic activity">
    <reaction evidence="10">
        <text>Hydrolysis of proteins in presence of ATP.</text>
        <dbReference type="EC" id="3.4.21.53"/>
    </reaction>
</comment>
<feature type="binding site" evidence="9">
    <location>
        <position position="43"/>
    </location>
    <ligand>
        <name>substrate</name>
    </ligand>
</feature>
<dbReference type="InterPro" id="IPR004821">
    <property type="entry name" value="Cyt_trans-like"/>
</dbReference>
<comment type="similarity">
    <text evidence="9">Belongs to the bacterial CoaD family.</text>
</comment>
<evidence type="ECO:0000259" key="12">
    <source>
        <dbReference type="PROSITE" id="PS51786"/>
    </source>
</evidence>
<evidence type="ECO:0000313" key="13">
    <source>
        <dbReference type="EMBL" id="BCJ09979.1"/>
    </source>
</evidence>
<evidence type="ECO:0000256" key="8">
    <source>
        <dbReference type="ARBA" id="ARBA00029346"/>
    </source>
</evidence>
<name>A0A7G1IRA3_STRMT</name>
<dbReference type="HAMAP" id="MF_00151">
    <property type="entry name" value="PPAT_bact"/>
    <property type="match status" value="1"/>
</dbReference>
<comment type="similarity">
    <text evidence="10">Belongs to the peptidase S16 family.</text>
</comment>
<feature type="binding site" evidence="9">
    <location>
        <position position="11"/>
    </location>
    <ligand>
        <name>substrate</name>
    </ligand>
</feature>
<keyword evidence="11" id="KW-0812">Transmembrane</keyword>
<dbReference type="InterPro" id="IPR008269">
    <property type="entry name" value="Lon_proteolytic"/>
</dbReference>
<dbReference type="CDD" id="cd23080">
    <property type="entry name" value="cpPDZ_BsYlbL-like"/>
    <property type="match status" value="1"/>
</dbReference>
<dbReference type="Pfam" id="PF13180">
    <property type="entry name" value="PDZ_2"/>
    <property type="match status" value="1"/>
</dbReference>
<dbReference type="GO" id="GO:0005524">
    <property type="term" value="F:ATP binding"/>
    <property type="evidence" value="ECO:0007669"/>
    <property type="project" value="UniProtKB-KW"/>
</dbReference>
<keyword evidence="10" id="KW-0645">Protease</keyword>
<evidence type="ECO:0000313" key="14">
    <source>
        <dbReference type="Proteomes" id="UP000516106"/>
    </source>
</evidence>